<keyword evidence="1" id="KW-1133">Transmembrane helix</keyword>
<organism evidence="2 3">
    <name type="scientific">Calidifontibacillus erzurumensis</name>
    <dbReference type="NCBI Taxonomy" id="2741433"/>
    <lineage>
        <taxon>Bacteria</taxon>
        <taxon>Bacillati</taxon>
        <taxon>Bacillota</taxon>
        <taxon>Bacilli</taxon>
        <taxon>Bacillales</taxon>
        <taxon>Bacillaceae</taxon>
        <taxon>Calidifontibacillus/Schinkia group</taxon>
        <taxon>Calidifontibacillus</taxon>
    </lineage>
</organism>
<evidence type="ECO:0000256" key="1">
    <source>
        <dbReference type="SAM" id="Phobius"/>
    </source>
</evidence>
<evidence type="ECO:0000313" key="3">
    <source>
        <dbReference type="Proteomes" id="UP000625804"/>
    </source>
</evidence>
<comment type="caution">
    <text evidence="2">The sequence shown here is derived from an EMBL/GenBank/DDBJ whole genome shotgun (WGS) entry which is preliminary data.</text>
</comment>
<dbReference type="EMBL" id="JABTTE010000011">
    <property type="protein sequence ID" value="NSL51994.1"/>
    <property type="molecule type" value="Genomic_DNA"/>
</dbReference>
<evidence type="ECO:0000313" key="2">
    <source>
        <dbReference type="EMBL" id="NSL51994.1"/>
    </source>
</evidence>
<dbReference type="RefSeq" id="WP_173731197.1">
    <property type="nucleotide sequence ID" value="NZ_JABTTE010000011.1"/>
</dbReference>
<reference evidence="2" key="1">
    <citation type="submission" date="2020-06" db="EMBL/GenBank/DDBJ databases">
        <title>A novel thermopfilic bacterium from Erzurum, Turkey.</title>
        <authorList>
            <person name="Adiguzel A."/>
            <person name="Ay H."/>
            <person name="Baltaci M.O."/>
        </authorList>
    </citation>
    <scope>NUCLEOTIDE SEQUENCE</scope>
    <source>
        <strain evidence="2">P2</strain>
    </source>
</reference>
<feature type="transmembrane region" description="Helical" evidence="1">
    <location>
        <begin position="6"/>
        <end position="23"/>
    </location>
</feature>
<protein>
    <submittedName>
        <fullName evidence="2">SigE-dependent sporulation protein</fullName>
    </submittedName>
</protein>
<gene>
    <name evidence="2" type="ORF">HR057_09545</name>
</gene>
<dbReference type="InterPro" id="IPR025428">
    <property type="entry name" value="Spore_YhaL"/>
</dbReference>
<keyword evidence="1" id="KW-0812">Transmembrane</keyword>
<dbReference type="Pfam" id="PF14147">
    <property type="entry name" value="Spore_YhaL"/>
    <property type="match status" value="1"/>
</dbReference>
<accession>A0A8J8GDR5</accession>
<dbReference type="AlphaFoldDB" id="A0A8J8GDR5"/>
<proteinExistence type="predicted"/>
<keyword evidence="3" id="KW-1185">Reference proteome</keyword>
<name>A0A8J8GDR5_9BACI</name>
<dbReference type="Proteomes" id="UP000625804">
    <property type="component" value="Unassembled WGS sequence"/>
</dbReference>
<keyword evidence="1" id="KW-0472">Membrane</keyword>
<sequence>MLSLPLWVYFVIAGIIFSAFMLIKTAKEERDIDMEFIEKEGEIYIKRMEAERERRKKAKAAANKTN</sequence>